<dbReference type="RefSeq" id="WP_096491353.1">
    <property type="nucleotide sequence ID" value="NZ_CP023445.1"/>
</dbReference>
<reference evidence="11" key="1">
    <citation type="submission" date="2017-09" db="EMBL/GenBank/DDBJ databases">
        <title>Complete Genome Sequence of ansamitocin-producing Bacterium Actinosynnema pretiosum X47.</title>
        <authorList>
            <person name="Cao G."/>
            <person name="Zong G."/>
            <person name="Zhong C."/>
            <person name="Fu J."/>
        </authorList>
    </citation>
    <scope>NUCLEOTIDE SEQUENCE [LARGE SCALE GENOMIC DNA]</scope>
    <source>
        <strain evidence="11">X47</strain>
    </source>
</reference>
<evidence type="ECO:0000256" key="3">
    <source>
        <dbReference type="ARBA" id="ARBA00022532"/>
    </source>
</evidence>
<dbReference type="PIRSF" id="PIRSF001369">
    <property type="entry name" value="Citrate_synth"/>
    <property type="match status" value="1"/>
</dbReference>
<evidence type="ECO:0000256" key="2">
    <source>
        <dbReference type="ARBA" id="ARBA00010566"/>
    </source>
</evidence>
<gene>
    <name evidence="11" type="ORF">CNX65_02680</name>
</gene>
<sequence length="437" mass="48215">MSDATTAPNDPRTVALRHDGGEHEMQLVRATEGASGIDLGKLLAKTGLVTLDSGFVNTASCSSEITYIDGDAGILRYRGYPIEQLAEKSNFLEVSYLLINGELPTEAQLADFSSKISRHTLLHEDLKRFFDGFPRDAHPMPVLSSAVSALSTFYQDSLNPFDAKQVEMSTIRLLAKVPTIAAYAYKKSVGQPFLYPDNSLGLVENFLRMTFGFPAEPYDVDPDLVKALDLLFILHADHEQNCSTSTVRLVGSSEANLFASISAGINALFGPLHGGANSAVLEMLEKIRNEGGDVASFVKKVKNKEDGVRLMGFGHRVYKNYDPRAAIIKRTADDILGKLGGDDQLLDIAKALEEAALSDDYFVERKLYPNVDFYTGLIYRAMGFPTKFFTVLFALGRLPGWIAHWREMINDPATKIGRPRQIYIGSPARDFVPMTER</sequence>
<comment type="pathway">
    <text evidence="1 9">Carbohydrate metabolism; tricarboxylic acid cycle; isocitrate from oxaloacetate: step 1/2.</text>
</comment>
<evidence type="ECO:0000256" key="7">
    <source>
        <dbReference type="PIRNR" id="PIRNR001369"/>
    </source>
</evidence>
<dbReference type="Pfam" id="PF00285">
    <property type="entry name" value="Citrate_synt"/>
    <property type="match status" value="1"/>
</dbReference>
<dbReference type="PROSITE" id="PS00480">
    <property type="entry name" value="CITRATE_SYNTHASE"/>
    <property type="match status" value="1"/>
</dbReference>
<feature type="active site" evidence="8">
    <location>
        <position position="372"/>
    </location>
</feature>
<name>A0A290Z032_9PSEU</name>
<dbReference type="PRINTS" id="PR00143">
    <property type="entry name" value="CITRTSNTHASE"/>
</dbReference>
<dbReference type="Gene3D" id="1.10.230.10">
    <property type="entry name" value="Cytochrome P450-Terp, domain 2"/>
    <property type="match status" value="1"/>
</dbReference>
<dbReference type="InterPro" id="IPR024176">
    <property type="entry name" value="Citrate_synthase_bac-typ"/>
</dbReference>
<proteinExistence type="inferred from homology"/>
<keyword evidence="4 7" id="KW-0808">Transferase</keyword>
<dbReference type="Gene3D" id="1.10.580.10">
    <property type="entry name" value="Citrate Synthase, domain 1"/>
    <property type="match status" value="1"/>
</dbReference>
<dbReference type="GO" id="GO:0006099">
    <property type="term" value="P:tricarboxylic acid cycle"/>
    <property type="evidence" value="ECO:0007669"/>
    <property type="project" value="UniProtKB-UniRule"/>
</dbReference>
<dbReference type="InterPro" id="IPR019810">
    <property type="entry name" value="Citrate_synthase_AS"/>
</dbReference>
<evidence type="ECO:0000256" key="1">
    <source>
        <dbReference type="ARBA" id="ARBA00004751"/>
    </source>
</evidence>
<evidence type="ECO:0000256" key="6">
    <source>
        <dbReference type="NCBIfam" id="TIGR01798"/>
    </source>
</evidence>
<dbReference type="InterPro" id="IPR016142">
    <property type="entry name" value="Citrate_synth-like_lrg_a-sub"/>
</dbReference>
<dbReference type="AlphaFoldDB" id="A0A290Z032"/>
<organism evidence="11 12">
    <name type="scientific">Actinosynnema pretiosum</name>
    <dbReference type="NCBI Taxonomy" id="42197"/>
    <lineage>
        <taxon>Bacteria</taxon>
        <taxon>Bacillati</taxon>
        <taxon>Actinomycetota</taxon>
        <taxon>Actinomycetes</taxon>
        <taxon>Pseudonocardiales</taxon>
        <taxon>Pseudonocardiaceae</taxon>
        <taxon>Actinosynnema</taxon>
    </lineage>
</organism>
<dbReference type="NCBIfam" id="NF004126">
    <property type="entry name" value="PRK05614.1"/>
    <property type="match status" value="1"/>
</dbReference>
<evidence type="ECO:0000256" key="5">
    <source>
        <dbReference type="ARBA" id="ARBA00049288"/>
    </source>
</evidence>
<dbReference type="GO" id="GO:0036440">
    <property type="term" value="F:citrate synthase activity"/>
    <property type="evidence" value="ECO:0007669"/>
    <property type="project" value="UniProtKB-EC"/>
</dbReference>
<dbReference type="PANTHER" id="PTHR42871:SF1">
    <property type="entry name" value="CITRATE SYNTHASE"/>
    <property type="match status" value="1"/>
</dbReference>
<dbReference type="InterPro" id="IPR010953">
    <property type="entry name" value="Citrate_synthase_typ-I"/>
</dbReference>
<evidence type="ECO:0000256" key="10">
    <source>
        <dbReference type="RuleBase" id="RU003406"/>
    </source>
</evidence>
<evidence type="ECO:0000313" key="12">
    <source>
        <dbReference type="Proteomes" id="UP000218505"/>
    </source>
</evidence>
<dbReference type="NCBIfam" id="TIGR01798">
    <property type="entry name" value="cit_synth_I"/>
    <property type="match status" value="1"/>
</dbReference>
<comment type="catalytic activity">
    <reaction evidence="5 9">
        <text>oxaloacetate + acetyl-CoA + H2O = citrate + CoA + H(+)</text>
        <dbReference type="Rhea" id="RHEA:16845"/>
        <dbReference type="ChEBI" id="CHEBI:15377"/>
        <dbReference type="ChEBI" id="CHEBI:15378"/>
        <dbReference type="ChEBI" id="CHEBI:16452"/>
        <dbReference type="ChEBI" id="CHEBI:16947"/>
        <dbReference type="ChEBI" id="CHEBI:57287"/>
        <dbReference type="ChEBI" id="CHEBI:57288"/>
        <dbReference type="EC" id="2.3.3.16"/>
    </reaction>
</comment>
<evidence type="ECO:0000256" key="9">
    <source>
        <dbReference type="RuleBase" id="RU003370"/>
    </source>
</evidence>
<dbReference type="GO" id="GO:0005737">
    <property type="term" value="C:cytoplasm"/>
    <property type="evidence" value="ECO:0007669"/>
    <property type="project" value="InterPro"/>
</dbReference>
<dbReference type="FunFam" id="1.10.230.10:FF:000002">
    <property type="entry name" value="Citrate synthase"/>
    <property type="match status" value="1"/>
</dbReference>
<dbReference type="CDD" id="cd06114">
    <property type="entry name" value="EcCS_like"/>
    <property type="match status" value="1"/>
</dbReference>
<evidence type="ECO:0000313" key="11">
    <source>
        <dbReference type="EMBL" id="ATE52333.1"/>
    </source>
</evidence>
<dbReference type="EMBL" id="CP023445">
    <property type="protein sequence ID" value="ATE52333.1"/>
    <property type="molecule type" value="Genomic_DNA"/>
</dbReference>
<dbReference type="Proteomes" id="UP000218505">
    <property type="component" value="Chromosome"/>
</dbReference>
<dbReference type="SUPFAM" id="SSF48256">
    <property type="entry name" value="Citrate synthase"/>
    <property type="match status" value="1"/>
</dbReference>
<dbReference type="InterPro" id="IPR002020">
    <property type="entry name" value="Citrate_synthase"/>
</dbReference>
<evidence type="ECO:0000256" key="4">
    <source>
        <dbReference type="ARBA" id="ARBA00022679"/>
    </source>
</evidence>
<evidence type="ECO:0000256" key="8">
    <source>
        <dbReference type="PIRSR" id="PIRSR001369-1"/>
    </source>
</evidence>
<keyword evidence="3 9" id="KW-0816">Tricarboxylic acid cycle</keyword>
<comment type="similarity">
    <text evidence="2 7 10">Belongs to the citrate synthase family.</text>
</comment>
<keyword evidence="12" id="KW-1185">Reference proteome</keyword>
<dbReference type="InterPro" id="IPR016143">
    <property type="entry name" value="Citrate_synth-like_sm_a-sub"/>
</dbReference>
<dbReference type="KEGG" id="apre:CNX65_02680"/>
<protein>
    <recommendedName>
        <fullName evidence="6 7">Citrate synthase</fullName>
    </recommendedName>
</protein>
<dbReference type="UniPathway" id="UPA00223">
    <property type="reaction ID" value="UER00717"/>
</dbReference>
<accession>A0A290Z032</accession>
<feature type="active site" evidence="8">
    <location>
        <position position="315"/>
    </location>
</feature>
<dbReference type="Gene3D" id="2.20.28.60">
    <property type="match status" value="1"/>
</dbReference>
<dbReference type="PANTHER" id="PTHR42871">
    <property type="entry name" value="CITRATE SYNTHASE"/>
    <property type="match status" value="1"/>
</dbReference>
<dbReference type="InterPro" id="IPR036969">
    <property type="entry name" value="Citrate_synthase_sf"/>
</dbReference>